<evidence type="ECO:0000313" key="2">
    <source>
        <dbReference type="EMBL" id="GFO43302.1"/>
    </source>
</evidence>
<dbReference type="Proteomes" id="UP000735302">
    <property type="component" value="Unassembled WGS sequence"/>
</dbReference>
<feature type="region of interest" description="Disordered" evidence="1">
    <location>
        <begin position="1"/>
        <end position="71"/>
    </location>
</feature>
<name>A0AAV4DGB2_9GAST</name>
<feature type="compositionally biased region" description="Basic and acidic residues" evidence="1">
    <location>
        <begin position="31"/>
        <end position="43"/>
    </location>
</feature>
<gene>
    <name evidence="2" type="ORF">PoB_006980700</name>
</gene>
<feature type="compositionally biased region" description="Basic residues" evidence="1">
    <location>
        <begin position="51"/>
        <end position="71"/>
    </location>
</feature>
<accession>A0AAV4DGB2</accession>
<reference evidence="2 3" key="1">
    <citation type="journal article" date="2021" name="Elife">
        <title>Chloroplast acquisition without the gene transfer in kleptoplastic sea slugs, Plakobranchus ocellatus.</title>
        <authorList>
            <person name="Maeda T."/>
            <person name="Takahashi S."/>
            <person name="Yoshida T."/>
            <person name="Shimamura S."/>
            <person name="Takaki Y."/>
            <person name="Nagai Y."/>
            <person name="Toyoda A."/>
            <person name="Suzuki Y."/>
            <person name="Arimoto A."/>
            <person name="Ishii H."/>
            <person name="Satoh N."/>
            <person name="Nishiyama T."/>
            <person name="Hasebe M."/>
            <person name="Maruyama T."/>
            <person name="Minagawa J."/>
            <person name="Obokata J."/>
            <person name="Shigenobu S."/>
        </authorList>
    </citation>
    <scope>NUCLEOTIDE SEQUENCE [LARGE SCALE GENOMIC DNA]</scope>
</reference>
<evidence type="ECO:0000256" key="1">
    <source>
        <dbReference type="SAM" id="MobiDB-lite"/>
    </source>
</evidence>
<comment type="caution">
    <text evidence="2">The sequence shown here is derived from an EMBL/GenBank/DDBJ whole genome shotgun (WGS) entry which is preliminary data.</text>
</comment>
<protein>
    <submittedName>
        <fullName evidence="2">Uncharacterized protein</fullName>
    </submittedName>
</protein>
<proteinExistence type="predicted"/>
<sequence>MRRFLCIASPEQDDLRLSGPPQGQGTGGGARTRDRRVPADLRTDSLTSVPPKRHSLEKKHSTRNLSRRNGT</sequence>
<dbReference type="EMBL" id="BLXT01007869">
    <property type="protein sequence ID" value="GFO43302.1"/>
    <property type="molecule type" value="Genomic_DNA"/>
</dbReference>
<evidence type="ECO:0000313" key="3">
    <source>
        <dbReference type="Proteomes" id="UP000735302"/>
    </source>
</evidence>
<keyword evidence="3" id="KW-1185">Reference proteome</keyword>
<organism evidence="2 3">
    <name type="scientific">Plakobranchus ocellatus</name>
    <dbReference type="NCBI Taxonomy" id="259542"/>
    <lineage>
        <taxon>Eukaryota</taxon>
        <taxon>Metazoa</taxon>
        <taxon>Spiralia</taxon>
        <taxon>Lophotrochozoa</taxon>
        <taxon>Mollusca</taxon>
        <taxon>Gastropoda</taxon>
        <taxon>Heterobranchia</taxon>
        <taxon>Euthyneura</taxon>
        <taxon>Panpulmonata</taxon>
        <taxon>Sacoglossa</taxon>
        <taxon>Placobranchoidea</taxon>
        <taxon>Plakobranchidae</taxon>
        <taxon>Plakobranchus</taxon>
    </lineage>
</organism>
<dbReference type="AlphaFoldDB" id="A0AAV4DGB2"/>